<protein>
    <submittedName>
        <fullName evidence="1">Uncharacterized protein</fullName>
    </submittedName>
</protein>
<sequence length="50" mass="6133">MLLVHWPCCRTKRWNHQGGRNFDNMTFQHIIAQCPRVLYLFRCHPGWINH</sequence>
<organism evidence="1">
    <name type="scientific">Arundo donax</name>
    <name type="common">Giant reed</name>
    <name type="synonym">Donax arundinaceus</name>
    <dbReference type="NCBI Taxonomy" id="35708"/>
    <lineage>
        <taxon>Eukaryota</taxon>
        <taxon>Viridiplantae</taxon>
        <taxon>Streptophyta</taxon>
        <taxon>Embryophyta</taxon>
        <taxon>Tracheophyta</taxon>
        <taxon>Spermatophyta</taxon>
        <taxon>Magnoliopsida</taxon>
        <taxon>Liliopsida</taxon>
        <taxon>Poales</taxon>
        <taxon>Poaceae</taxon>
        <taxon>PACMAD clade</taxon>
        <taxon>Arundinoideae</taxon>
        <taxon>Arundineae</taxon>
        <taxon>Arundo</taxon>
    </lineage>
</organism>
<reference evidence="1" key="2">
    <citation type="journal article" date="2015" name="Data Brief">
        <title>Shoot transcriptome of the giant reed, Arundo donax.</title>
        <authorList>
            <person name="Barrero R.A."/>
            <person name="Guerrero F.D."/>
            <person name="Moolhuijzen P."/>
            <person name="Goolsby J.A."/>
            <person name="Tidwell J."/>
            <person name="Bellgard S.E."/>
            <person name="Bellgard M.I."/>
        </authorList>
    </citation>
    <scope>NUCLEOTIDE SEQUENCE</scope>
    <source>
        <tissue evidence="1">Shoot tissue taken approximately 20 cm above the soil surface</tissue>
    </source>
</reference>
<proteinExistence type="predicted"/>
<dbReference type="AlphaFoldDB" id="A0A0A9B6Y6"/>
<name>A0A0A9B6Y6_ARUDO</name>
<accession>A0A0A9B6Y6</accession>
<reference evidence="1" key="1">
    <citation type="submission" date="2014-09" db="EMBL/GenBank/DDBJ databases">
        <authorList>
            <person name="Magalhaes I.L.F."/>
            <person name="Oliveira U."/>
            <person name="Santos F.R."/>
            <person name="Vidigal T.H.D.A."/>
            <person name="Brescovit A.D."/>
            <person name="Santos A.J."/>
        </authorList>
    </citation>
    <scope>NUCLEOTIDE SEQUENCE</scope>
    <source>
        <tissue evidence="1">Shoot tissue taken approximately 20 cm above the soil surface</tissue>
    </source>
</reference>
<dbReference type="EMBL" id="GBRH01238126">
    <property type="protein sequence ID" value="JAD59769.1"/>
    <property type="molecule type" value="Transcribed_RNA"/>
</dbReference>
<evidence type="ECO:0000313" key="1">
    <source>
        <dbReference type="EMBL" id="JAD59769.1"/>
    </source>
</evidence>